<dbReference type="Gene3D" id="1.20.1280.50">
    <property type="match status" value="1"/>
</dbReference>
<comment type="caution">
    <text evidence="2">The sequence shown here is derived from an EMBL/GenBank/DDBJ whole genome shotgun (WGS) entry which is preliminary data.</text>
</comment>
<accession>A0A0L0V1F5</accession>
<dbReference type="PROSITE" id="PS50181">
    <property type="entry name" value="FBOX"/>
    <property type="match status" value="1"/>
</dbReference>
<dbReference type="SUPFAM" id="SSF81383">
    <property type="entry name" value="F-box domain"/>
    <property type="match status" value="1"/>
</dbReference>
<dbReference type="OrthoDB" id="2505334at2759"/>
<keyword evidence="3" id="KW-1185">Reference proteome</keyword>
<protein>
    <recommendedName>
        <fullName evidence="1">F-box domain-containing protein</fullName>
    </recommendedName>
</protein>
<feature type="domain" description="F-box" evidence="1">
    <location>
        <begin position="1"/>
        <end position="63"/>
    </location>
</feature>
<dbReference type="InterPro" id="IPR001810">
    <property type="entry name" value="F-box_dom"/>
</dbReference>
<evidence type="ECO:0000313" key="2">
    <source>
        <dbReference type="EMBL" id="KNE93137.1"/>
    </source>
</evidence>
<gene>
    <name evidence="2" type="ORF">PSTG_13527</name>
</gene>
<dbReference type="Proteomes" id="UP000054564">
    <property type="component" value="Unassembled WGS sequence"/>
</dbReference>
<sequence length="402" mass="46390">MADISNLPNEVLELIFQSILSENTRRYDIETQGKKPAESVGKLRSVCRRWSSLITDRHLYQTLEISCGTRAMEFINHQKASLAPPFSDVRPKCRVLKIYQFWTFGAPPDKDWDMVTPALIEGLIELFNNTIVELELEFIDTLSLPDSTIQTIGRIKNLRTLRLRNMRVKAFDSPDSEDEDDSDNDPHFFYSLLSAAQELKCLIIARFDTDHLPKISESDLARFQLPSITHLVAEEYSPANLVLSLALALKPTLTMLSIFQLIYDHADNYVALLELLQDKLQGLQIMSRRILDTISNLTFSSLRLLHIDAYKYGRPDYLKLAMFSHAPIEVLVLSSHYKPPRQHPDRPFLLNLFDKFRSLRRLVFYGMDPKYSLPEDCSKLCQDHQVECLYRDNSSLSELMEL</sequence>
<dbReference type="InterPro" id="IPR036047">
    <property type="entry name" value="F-box-like_dom_sf"/>
</dbReference>
<dbReference type="AlphaFoldDB" id="A0A0L0V1F5"/>
<reference evidence="3" key="1">
    <citation type="submission" date="2014-03" db="EMBL/GenBank/DDBJ databases">
        <title>The Genome Sequence of Puccinia striiformis f. sp. tritici PST-78.</title>
        <authorList>
            <consortium name="The Broad Institute Genome Sequencing Platform"/>
            <person name="Cuomo C."/>
            <person name="Hulbert S."/>
            <person name="Chen X."/>
            <person name="Walker B."/>
            <person name="Young S.K."/>
            <person name="Zeng Q."/>
            <person name="Gargeya S."/>
            <person name="Fitzgerald M."/>
            <person name="Haas B."/>
            <person name="Abouelleil A."/>
            <person name="Alvarado L."/>
            <person name="Arachchi H.M."/>
            <person name="Berlin A.M."/>
            <person name="Chapman S.B."/>
            <person name="Goldberg J."/>
            <person name="Griggs A."/>
            <person name="Gujja S."/>
            <person name="Hansen M."/>
            <person name="Howarth C."/>
            <person name="Imamovic A."/>
            <person name="Larimer J."/>
            <person name="McCowan C."/>
            <person name="Montmayeur A."/>
            <person name="Murphy C."/>
            <person name="Neiman D."/>
            <person name="Pearson M."/>
            <person name="Priest M."/>
            <person name="Roberts A."/>
            <person name="Saif S."/>
            <person name="Shea T."/>
            <person name="Sisk P."/>
            <person name="Sykes S."/>
            <person name="Wortman J."/>
            <person name="Nusbaum C."/>
            <person name="Birren B."/>
        </authorList>
    </citation>
    <scope>NUCLEOTIDE SEQUENCE [LARGE SCALE GENOMIC DNA]</scope>
    <source>
        <strain evidence="3">race PST-78</strain>
    </source>
</reference>
<proteinExistence type="predicted"/>
<name>A0A0L0V1F5_9BASI</name>
<organism evidence="2 3">
    <name type="scientific">Puccinia striiformis f. sp. tritici PST-78</name>
    <dbReference type="NCBI Taxonomy" id="1165861"/>
    <lineage>
        <taxon>Eukaryota</taxon>
        <taxon>Fungi</taxon>
        <taxon>Dikarya</taxon>
        <taxon>Basidiomycota</taxon>
        <taxon>Pucciniomycotina</taxon>
        <taxon>Pucciniomycetes</taxon>
        <taxon>Pucciniales</taxon>
        <taxon>Pucciniaceae</taxon>
        <taxon>Puccinia</taxon>
    </lineage>
</organism>
<evidence type="ECO:0000259" key="1">
    <source>
        <dbReference type="PROSITE" id="PS50181"/>
    </source>
</evidence>
<evidence type="ECO:0000313" key="3">
    <source>
        <dbReference type="Proteomes" id="UP000054564"/>
    </source>
</evidence>
<dbReference type="Pfam" id="PF12937">
    <property type="entry name" value="F-box-like"/>
    <property type="match status" value="1"/>
</dbReference>
<dbReference type="EMBL" id="AJIL01000145">
    <property type="protein sequence ID" value="KNE93137.1"/>
    <property type="molecule type" value="Genomic_DNA"/>
</dbReference>